<sequence length="305" mass="33853">MSQDRLLQNAISVMMMAGYDVSELFAMRPKSFDLIANNGSQIVVLKVISHIDSITEENARDLDQISRNLGGTPLVVGERARDAELERGAVYVRYGISAINYATLHDFFVDGSPPLIYASPGGLYVNISGEKLRELRELNNLSLGDLGQVLGVSRRTVAKYEAGMGTTIDIAIRIEETFDSGVVEPIDLLVYTPQIPSDFSLPAEDIPIQPFIEEMGMHLQMMSRAPFQALIRYEDHTILTGYGRSQKLSKRAGIIGNISQVTRSHAMCIMTDDQRKRRIGKTLMLGEEDLLSMEEADDLLNVILN</sequence>
<comment type="caution">
    <text evidence="6">The sequence shown here is derived from an EMBL/GenBank/DDBJ whole genome shotgun (WGS) entry which is preliminary data.</text>
</comment>
<dbReference type="EMBL" id="QGMY01000016">
    <property type="protein sequence ID" value="PWR70151.1"/>
    <property type="molecule type" value="Genomic_DNA"/>
</dbReference>
<proteinExistence type="inferred from homology"/>
<keyword evidence="1 4" id="KW-0805">Transcription regulation</keyword>
<evidence type="ECO:0000313" key="6">
    <source>
        <dbReference type="EMBL" id="PWR70151.1"/>
    </source>
</evidence>
<organism evidence="6 7">
    <name type="scientific">Methanospirillum lacunae</name>
    <dbReference type="NCBI Taxonomy" id="668570"/>
    <lineage>
        <taxon>Archaea</taxon>
        <taxon>Methanobacteriati</taxon>
        <taxon>Methanobacteriota</taxon>
        <taxon>Stenosarchaea group</taxon>
        <taxon>Methanomicrobia</taxon>
        <taxon>Methanomicrobiales</taxon>
        <taxon>Methanospirillaceae</taxon>
        <taxon>Methanospirillum</taxon>
    </lineage>
</organism>
<dbReference type="InterPro" id="IPR020886">
    <property type="entry name" value="MTH_967-like"/>
</dbReference>
<dbReference type="GO" id="GO:0003700">
    <property type="term" value="F:DNA-binding transcription factor activity"/>
    <property type="evidence" value="ECO:0007669"/>
    <property type="project" value="UniProtKB-UniRule"/>
</dbReference>
<evidence type="ECO:0000313" key="7">
    <source>
        <dbReference type="Proteomes" id="UP000245657"/>
    </source>
</evidence>
<dbReference type="GeneID" id="97548319"/>
<accession>A0A2V2N3W0</accession>
<keyword evidence="7" id="KW-1185">Reference proteome</keyword>
<dbReference type="SMART" id="SM00530">
    <property type="entry name" value="HTH_XRE"/>
    <property type="match status" value="1"/>
</dbReference>
<dbReference type="InterPro" id="IPR059051">
    <property type="entry name" value="MTH_967_PDDEXK"/>
</dbReference>
<name>A0A2V2N3W0_9EURY</name>
<evidence type="ECO:0000256" key="2">
    <source>
        <dbReference type="ARBA" id="ARBA00023125"/>
    </source>
</evidence>
<dbReference type="Proteomes" id="UP000245657">
    <property type="component" value="Unassembled WGS sequence"/>
</dbReference>
<dbReference type="OrthoDB" id="31424at2157"/>
<gene>
    <name evidence="6" type="ORF">DK846_15540</name>
</gene>
<dbReference type="InterPro" id="IPR001387">
    <property type="entry name" value="Cro/C1-type_HTH"/>
</dbReference>
<dbReference type="GO" id="GO:0003677">
    <property type="term" value="F:DNA binding"/>
    <property type="evidence" value="ECO:0007669"/>
    <property type="project" value="UniProtKB-KW"/>
</dbReference>
<protein>
    <recommendedName>
        <fullName evidence="4">Putative HTH-type transcriptional regulatory protein DK846_15540</fullName>
    </recommendedName>
</protein>
<reference evidence="6 7" key="1">
    <citation type="submission" date="2018-05" db="EMBL/GenBank/DDBJ databases">
        <title>Draft genome of Methanospirillum lacunae Ki8-1.</title>
        <authorList>
            <person name="Dueholm M.S."/>
            <person name="Nielsen P.H."/>
            <person name="Bakmann L.F."/>
            <person name="Otzen D.E."/>
        </authorList>
    </citation>
    <scope>NUCLEOTIDE SEQUENCE [LARGE SCALE GENOMIC DNA]</scope>
    <source>
        <strain evidence="6 7">Ki8-1</strain>
    </source>
</reference>
<evidence type="ECO:0000256" key="4">
    <source>
        <dbReference type="HAMAP-Rule" id="MF_00584"/>
    </source>
</evidence>
<dbReference type="HAMAP" id="MF_00584">
    <property type="entry name" value="HTH_type_cro_C1"/>
    <property type="match status" value="1"/>
</dbReference>
<feature type="domain" description="HTH cro/C1-type" evidence="5">
    <location>
        <begin position="132"/>
        <end position="189"/>
    </location>
</feature>
<dbReference type="PROSITE" id="PS50943">
    <property type="entry name" value="HTH_CROC1"/>
    <property type="match status" value="1"/>
</dbReference>
<dbReference type="CDD" id="cd00093">
    <property type="entry name" value="HTH_XRE"/>
    <property type="match status" value="1"/>
</dbReference>
<dbReference type="Pfam" id="PF01381">
    <property type="entry name" value="HTH_3"/>
    <property type="match status" value="1"/>
</dbReference>
<evidence type="ECO:0000259" key="5">
    <source>
        <dbReference type="PROSITE" id="PS50943"/>
    </source>
</evidence>
<dbReference type="RefSeq" id="WP_109969913.1">
    <property type="nucleotide sequence ID" value="NZ_CP176093.1"/>
</dbReference>
<dbReference type="Gene3D" id="1.10.260.40">
    <property type="entry name" value="lambda repressor-like DNA-binding domains"/>
    <property type="match status" value="1"/>
</dbReference>
<keyword evidence="3 4" id="KW-0804">Transcription</keyword>
<dbReference type="NCBIfam" id="NF003162">
    <property type="entry name" value="PRK04140.1"/>
    <property type="match status" value="1"/>
</dbReference>
<dbReference type="Pfam" id="PF26553">
    <property type="entry name" value="PDDEXK_19"/>
    <property type="match status" value="1"/>
</dbReference>
<keyword evidence="2 4" id="KW-0238">DNA-binding</keyword>
<evidence type="ECO:0000256" key="1">
    <source>
        <dbReference type="ARBA" id="ARBA00023015"/>
    </source>
</evidence>
<dbReference type="AlphaFoldDB" id="A0A2V2N3W0"/>
<dbReference type="InterPro" id="IPR010982">
    <property type="entry name" value="Lambda_DNA-bd_dom_sf"/>
</dbReference>
<dbReference type="SUPFAM" id="SSF47413">
    <property type="entry name" value="lambda repressor-like DNA-binding domains"/>
    <property type="match status" value="1"/>
</dbReference>
<evidence type="ECO:0000256" key="3">
    <source>
        <dbReference type="ARBA" id="ARBA00023163"/>
    </source>
</evidence>